<protein>
    <submittedName>
        <fullName evidence="3">Cold-shock protein</fullName>
    </submittedName>
    <submittedName>
        <fullName evidence="2">CspA family cold shock protein</fullName>
    </submittedName>
</protein>
<dbReference type="OrthoDB" id="7477356at2"/>
<dbReference type="InterPro" id="IPR012340">
    <property type="entry name" value="NA-bd_OB-fold"/>
</dbReference>
<evidence type="ECO:0000313" key="5">
    <source>
        <dbReference type="Proteomes" id="UP000809290"/>
    </source>
</evidence>
<dbReference type="PRINTS" id="PR00050">
    <property type="entry name" value="COLDSHOCK"/>
</dbReference>
<evidence type="ECO:0000313" key="3">
    <source>
        <dbReference type="EMBL" id="PMD05147.1"/>
    </source>
</evidence>
<dbReference type="GO" id="GO:0003676">
    <property type="term" value="F:nucleic acid binding"/>
    <property type="evidence" value="ECO:0007669"/>
    <property type="project" value="InterPro"/>
</dbReference>
<feature type="domain" description="CSD" evidence="1">
    <location>
        <begin position="1"/>
        <end position="65"/>
    </location>
</feature>
<dbReference type="Proteomes" id="UP000809290">
    <property type="component" value="Unassembled WGS sequence"/>
</dbReference>
<dbReference type="EMBL" id="JAFBCP010000001">
    <property type="protein sequence ID" value="MBM7816043.1"/>
    <property type="molecule type" value="Genomic_DNA"/>
</dbReference>
<reference evidence="2 5" key="2">
    <citation type="submission" date="2021-01" db="EMBL/GenBank/DDBJ databases">
        <title>Sequencing the genomes of 1000 actinobacteria strains.</title>
        <authorList>
            <person name="Klenk H.-P."/>
        </authorList>
    </citation>
    <scope>NUCLEOTIDE SEQUENCE [LARGE SCALE GENOMIC DNA]</scope>
    <source>
        <strain evidence="2 5">DSM 13657</strain>
    </source>
</reference>
<accession>A0A2N6VM38</accession>
<dbReference type="CDD" id="cd04458">
    <property type="entry name" value="CSP_CDS"/>
    <property type="match status" value="1"/>
</dbReference>
<comment type="caution">
    <text evidence="3">The sequence shown here is derived from an EMBL/GenBank/DDBJ whole genome shotgun (WGS) entry which is preliminary data.</text>
</comment>
<dbReference type="Proteomes" id="UP000235598">
    <property type="component" value="Unassembled WGS sequence"/>
</dbReference>
<dbReference type="SMART" id="SM00357">
    <property type="entry name" value="CSP"/>
    <property type="match status" value="1"/>
</dbReference>
<dbReference type="InterPro" id="IPR011129">
    <property type="entry name" value="CSD"/>
</dbReference>
<dbReference type="PROSITE" id="PS51857">
    <property type="entry name" value="CSD_2"/>
    <property type="match status" value="1"/>
</dbReference>
<dbReference type="Gene3D" id="2.40.50.140">
    <property type="entry name" value="Nucleic acid-binding proteins"/>
    <property type="match status" value="1"/>
</dbReference>
<evidence type="ECO:0000313" key="2">
    <source>
        <dbReference type="EMBL" id="MBM7816043.1"/>
    </source>
</evidence>
<organism evidence="3 4">
    <name type="scientific">Brevibacterium paucivorans</name>
    <dbReference type="NCBI Taxonomy" id="170994"/>
    <lineage>
        <taxon>Bacteria</taxon>
        <taxon>Bacillati</taxon>
        <taxon>Actinomycetota</taxon>
        <taxon>Actinomycetes</taxon>
        <taxon>Micrococcales</taxon>
        <taxon>Brevibacteriaceae</taxon>
        <taxon>Brevibacterium</taxon>
    </lineage>
</organism>
<evidence type="ECO:0000259" key="1">
    <source>
        <dbReference type="PROSITE" id="PS51857"/>
    </source>
</evidence>
<dbReference type="AlphaFoldDB" id="A0A2N6VM38"/>
<dbReference type="RefSeq" id="WP_102239088.1">
    <property type="nucleotide sequence ID" value="NZ_BAAAIM010000006.1"/>
</dbReference>
<proteinExistence type="predicted"/>
<gene>
    <name evidence="3" type="ORF">CJ199_08655</name>
    <name evidence="2" type="ORF">JOE56_000737</name>
</gene>
<reference evidence="3 4" key="1">
    <citation type="submission" date="2017-09" db="EMBL/GenBank/DDBJ databases">
        <title>Bacterial strain isolated from the female urinary microbiota.</title>
        <authorList>
            <person name="Thomas-White K."/>
            <person name="Kumar N."/>
            <person name="Forster S."/>
            <person name="Putonti C."/>
            <person name="Lawley T."/>
            <person name="Wolfe A.J."/>
        </authorList>
    </citation>
    <scope>NUCLEOTIDE SEQUENCE [LARGE SCALE GENOMIC DNA]</scope>
    <source>
        <strain evidence="3 4">UMB1301</strain>
    </source>
</reference>
<sequence length="120" mass="13335">MPIGRVKWFDQEKGFGFVTSDEGDMFLHQSALPDGVKVAPGTRLEFDVVDGRRGKQVLKARLVDGPKRNRDPKKSADMIDDVITLLEDTSAGLRQGRFPDPVFSNKVAEVLRHIADDLEG</sequence>
<dbReference type="Pfam" id="PF00313">
    <property type="entry name" value="CSD"/>
    <property type="match status" value="1"/>
</dbReference>
<dbReference type="SUPFAM" id="SSF50249">
    <property type="entry name" value="Nucleic acid-binding proteins"/>
    <property type="match status" value="1"/>
</dbReference>
<dbReference type="EMBL" id="PNHK01000003">
    <property type="protein sequence ID" value="PMD05147.1"/>
    <property type="molecule type" value="Genomic_DNA"/>
</dbReference>
<evidence type="ECO:0000313" key="4">
    <source>
        <dbReference type="Proteomes" id="UP000235598"/>
    </source>
</evidence>
<name>A0A2N6VM38_9MICO</name>
<dbReference type="InterPro" id="IPR002059">
    <property type="entry name" value="CSP_DNA-bd"/>
</dbReference>
<keyword evidence="5" id="KW-1185">Reference proteome</keyword>